<evidence type="ECO:0000259" key="8">
    <source>
        <dbReference type="PROSITE" id="PS50261"/>
    </source>
</evidence>
<dbReference type="VEuPathDB" id="FungiDB:PYU1_G005232"/>
<keyword evidence="5" id="KW-0418">Kinase</keyword>
<dbReference type="GO" id="GO:0046854">
    <property type="term" value="P:phosphatidylinositol phosphate biosynthetic process"/>
    <property type="evidence" value="ECO:0007669"/>
    <property type="project" value="TreeGrafter"/>
</dbReference>
<dbReference type="Gene3D" id="1.20.1070.10">
    <property type="entry name" value="Rhodopsin 7-helix transmembrane proteins"/>
    <property type="match status" value="1"/>
</dbReference>
<evidence type="ECO:0000313" key="10">
    <source>
        <dbReference type="EnsemblProtists" id="PYU1_T005243"/>
    </source>
</evidence>
<feature type="compositionally biased region" description="Basic and acidic residues" evidence="6">
    <location>
        <begin position="659"/>
        <end position="668"/>
    </location>
</feature>
<accession>K3WJV1</accession>
<feature type="transmembrane region" description="Helical" evidence="7">
    <location>
        <begin position="246"/>
        <end position="265"/>
    </location>
</feature>
<protein>
    <recommendedName>
        <fullName evidence="12">PIPK domain-containing protein</fullName>
    </recommendedName>
</protein>
<dbReference type="Pfam" id="PF01504">
    <property type="entry name" value="PIP5K"/>
    <property type="match status" value="1"/>
</dbReference>
<dbReference type="InterPro" id="IPR017981">
    <property type="entry name" value="GPCR_2-like_7TM"/>
</dbReference>
<sequence length="783" mass="87816">MAAHVCTPAASSNSAAAISSIHGDADTTEGYFGRRLGAMSSNGTALAYLEPEFSGVETVKLVASLVSFLGCVFIITTYFFFPPLRQHHSTFIVWIALMGLFFHGTVIVQAQVRYATCCTTASIIQLSLLSQELYLFVLACNFYFTTKYPFRKTKWFSSVYHCAVWVVSGVTAYMAASYGTGSISSYGYCWYSFRGDNAESLLLKTFFLPVCAGYCISLTLYILATKRVRLSAGGPLDGGAQTNLDSMRSFLFVSFAYWWLVSIPYVLRHRGVVEVNSTPDKSLRFIGRILLALKGTLVAITWARATRMNHAYRLWKQGNWDDYLKVYEATWVLRHEILYFATQGIQKSAELTGGRTEAEEVEAQAESIFSFAQMAGVYPWQLRLGVLSEQPNVISFELDGLSNDQTVTFRDFEPDAFREIRQLSGISTETYIQSFAGRTRERFSMGKSGSFLYYTGDQFFILKTCTPGEQRYLLQILPQYTDHLKKNPNSYLCRYVGCHELVMAHQSVHFIVLTNILNNSTVNVDEFYDLKGSWVGRYQLLARDGTQRVCKFCGRDFIVGMSKEVCEQNPNYGMGHAEFIVGKDLNWSYRKLGLPEDVADRLGAQLYADSEFLQRMNSMDYSLVIGLNRRHIYASSSSSTATSGMRTMRLDGSSSGRSTKADKGSSRLDESSAYLQALSPHSSRAGNELLPTGACVVNMGIIDILTPWSLKKSFENWIRVRLQCQDPTGVSCIRPALYADRFRRNVVDTVIFGNPGHCSRSSDQRKDKEFIMVDFSGAITLQA</sequence>
<dbReference type="GO" id="GO:0005886">
    <property type="term" value="C:plasma membrane"/>
    <property type="evidence" value="ECO:0007669"/>
    <property type="project" value="TreeGrafter"/>
</dbReference>
<feature type="transmembrane region" description="Helical" evidence="7">
    <location>
        <begin position="156"/>
        <end position="176"/>
    </location>
</feature>
<dbReference type="InterPro" id="IPR027484">
    <property type="entry name" value="PInositol-4-P-5-kinase_N"/>
</dbReference>
<feature type="domain" description="PIPK" evidence="9">
    <location>
        <begin position="341"/>
        <end position="750"/>
    </location>
</feature>
<dbReference type="InterPro" id="IPR023610">
    <property type="entry name" value="PInositol-4/5-P-5/4-kinase"/>
</dbReference>
<dbReference type="PROSITE" id="PS51455">
    <property type="entry name" value="PIPK"/>
    <property type="match status" value="1"/>
</dbReference>
<organism evidence="10 11">
    <name type="scientific">Globisporangium ultimum (strain ATCC 200006 / CBS 805.95 / DAOM BR144)</name>
    <name type="common">Pythium ultimum</name>
    <dbReference type="NCBI Taxonomy" id="431595"/>
    <lineage>
        <taxon>Eukaryota</taxon>
        <taxon>Sar</taxon>
        <taxon>Stramenopiles</taxon>
        <taxon>Oomycota</taxon>
        <taxon>Peronosporomycetes</taxon>
        <taxon>Pythiales</taxon>
        <taxon>Pythiaceae</taxon>
        <taxon>Globisporangium</taxon>
    </lineage>
</organism>
<evidence type="ECO:0000256" key="3">
    <source>
        <dbReference type="ARBA" id="ARBA00022989"/>
    </source>
</evidence>
<proteinExistence type="predicted"/>
<dbReference type="OMA" id="CKFCGHD"/>
<keyword evidence="5" id="KW-0547">Nucleotide-binding</keyword>
<evidence type="ECO:0000256" key="5">
    <source>
        <dbReference type="PROSITE-ProRule" id="PRU00781"/>
    </source>
</evidence>
<evidence type="ECO:0000259" key="9">
    <source>
        <dbReference type="PROSITE" id="PS51455"/>
    </source>
</evidence>
<keyword evidence="5" id="KW-0808">Transferase</keyword>
<feature type="transmembrane region" description="Helical" evidence="7">
    <location>
        <begin position="124"/>
        <end position="144"/>
    </location>
</feature>
<dbReference type="EMBL" id="GL376633">
    <property type="status" value="NOT_ANNOTATED_CDS"/>
    <property type="molecule type" value="Genomic_DNA"/>
</dbReference>
<evidence type="ECO:0000256" key="7">
    <source>
        <dbReference type="SAM" id="Phobius"/>
    </source>
</evidence>
<dbReference type="PROSITE" id="PS50261">
    <property type="entry name" value="G_PROTEIN_RECEP_F2_4"/>
    <property type="match status" value="1"/>
</dbReference>
<dbReference type="GO" id="GO:0004888">
    <property type="term" value="F:transmembrane signaling receptor activity"/>
    <property type="evidence" value="ECO:0007669"/>
    <property type="project" value="InterPro"/>
</dbReference>
<evidence type="ECO:0008006" key="12">
    <source>
        <dbReference type="Google" id="ProtNLM"/>
    </source>
</evidence>
<evidence type="ECO:0000256" key="1">
    <source>
        <dbReference type="ARBA" id="ARBA00004141"/>
    </source>
</evidence>
<dbReference type="InterPro" id="IPR027483">
    <property type="entry name" value="PInositol-4-P-4/5-kinase_C_sf"/>
</dbReference>
<name>K3WJV1_GLOUD</name>
<feature type="transmembrane region" description="Helical" evidence="7">
    <location>
        <begin position="206"/>
        <end position="225"/>
    </location>
</feature>
<keyword evidence="5" id="KW-0067">ATP-binding</keyword>
<comment type="subcellular location">
    <subcellularLocation>
        <location evidence="1">Membrane</location>
        <topology evidence="1">Multi-pass membrane protein</topology>
    </subcellularLocation>
</comment>
<reference evidence="11" key="2">
    <citation type="submission" date="2010-04" db="EMBL/GenBank/DDBJ databases">
        <authorList>
            <person name="Buell R."/>
            <person name="Hamilton J."/>
            <person name="Hostetler J."/>
        </authorList>
    </citation>
    <scope>NUCLEOTIDE SEQUENCE [LARGE SCALE GENOMIC DNA]</scope>
    <source>
        <strain evidence="11">DAOM:BR144</strain>
    </source>
</reference>
<dbReference type="HOGENOM" id="CLU_007979_2_0_1"/>
<dbReference type="eggNOG" id="KOG0229">
    <property type="taxonomic scope" value="Eukaryota"/>
</dbReference>
<dbReference type="InterPro" id="IPR002498">
    <property type="entry name" value="PInositol-4-P-4/5-kinase_core"/>
</dbReference>
<dbReference type="GO" id="GO:0005524">
    <property type="term" value="F:ATP binding"/>
    <property type="evidence" value="ECO:0007669"/>
    <property type="project" value="UniProtKB-UniRule"/>
</dbReference>
<dbReference type="InParanoid" id="K3WJV1"/>
<dbReference type="AlphaFoldDB" id="K3WJV1"/>
<dbReference type="SUPFAM" id="SSF56104">
    <property type="entry name" value="SAICAR synthase-like"/>
    <property type="match status" value="2"/>
</dbReference>
<reference evidence="10" key="3">
    <citation type="submission" date="2015-02" db="UniProtKB">
        <authorList>
            <consortium name="EnsemblProtists"/>
        </authorList>
    </citation>
    <scope>IDENTIFICATION</scope>
    <source>
        <strain evidence="10">DAOM BR144</strain>
    </source>
</reference>
<evidence type="ECO:0000256" key="6">
    <source>
        <dbReference type="SAM" id="MobiDB-lite"/>
    </source>
</evidence>
<dbReference type="PANTHER" id="PTHR23086:SF8">
    <property type="entry name" value="PHOSPHATIDYLINOSITOL 5-PHOSPHATE 4-KINASE, ISOFORM A"/>
    <property type="match status" value="1"/>
</dbReference>
<dbReference type="SUPFAM" id="SSF81321">
    <property type="entry name" value="Family A G protein-coupled receptor-like"/>
    <property type="match status" value="1"/>
</dbReference>
<dbReference type="STRING" id="431595.K3WJV1"/>
<evidence type="ECO:0000256" key="4">
    <source>
        <dbReference type="ARBA" id="ARBA00023136"/>
    </source>
</evidence>
<dbReference type="CDD" id="cd00139">
    <property type="entry name" value="PIPKc"/>
    <property type="match status" value="1"/>
</dbReference>
<keyword evidence="3 7" id="KW-1133">Transmembrane helix</keyword>
<feature type="domain" description="G-protein coupled receptors family 2 profile 2" evidence="8">
    <location>
        <begin position="56"/>
        <end position="306"/>
    </location>
</feature>
<dbReference type="GO" id="GO:0016308">
    <property type="term" value="F:1-phosphatidylinositol-4-phosphate 5-kinase activity"/>
    <property type="evidence" value="ECO:0007669"/>
    <property type="project" value="TreeGrafter"/>
</dbReference>
<keyword evidence="4 7" id="KW-0472">Membrane</keyword>
<feature type="region of interest" description="Disordered" evidence="6">
    <location>
        <begin position="638"/>
        <end position="668"/>
    </location>
</feature>
<dbReference type="GO" id="GO:0007166">
    <property type="term" value="P:cell surface receptor signaling pathway"/>
    <property type="evidence" value="ECO:0007669"/>
    <property type="project" value="InterPro"/>
</dbReference>
<dbReference type="EnsemblProtists" id="PYU1_T005243">
    <property type="protein sequence ID" value="PYU1_T005243"/>
    <property type="gene ID" value="PYU1_G005232"/>
</dbReference>
<dbReference type="SMART" id="SM00330">
    <property type="entry name" value="PIPKc"/>
    <property type="match status" value="1"/>
</dbReference>
<keyword evidence="11" id="KW-1185">Reference proteome</keyword>
<feature type="transmembrane region" description="Helical" evidence="7">
    <location>
        <begin position="61"/>
        <end position="81"/>
    </location>
</feature>
<dbReference type="PANTHER" id="PTHR23086">
    <property type="entry name" value="PHOSPHATIDYLINOSITOL-4-PHOSPHATE 5-KINASE"/>
    <property type="match status" value="1"/>
</dbReference>
<evidence type="ECO:0000313" key="11">
    <source>
        <dbReference type="Proteomes" id="UP000019132"/>
    </source>
</evidence>
<feature type="transmembrane region" description="Helical" evidence="7">
    <location>
        <begin position="93"/>
        <end position="112"/>
    </location>
</feature>
<evidence type="ECO:0000256" key="2">
    <source>
        <dbReference type="ARBA" id="ARBA00022692"/>
    </source>
</evidence>
<dbReference type="Proteomes" id="UP000019132">
    <property type="component" value="Unassembled WGS sequence"/>
</dbReference>
<reference evidence="11" key="1">
    <citation type="journal article" date="2010" name="Genome Biol.">
        <title>Genome sequence of the necrotrophic plant pathogen Pythium ultimum reveals original pathogenicity mechanisms and effector repertoire.</title>
        <authorList>
            <person name="Levesque C.A."/>
            <person name="Brouwer H."/>
            <person name="Cano L."/>
            <person name="Hamilton J.P."/>
            <person name="Holt C."/>
            <person name="Huitema E."/>
            <person name="Raffaele S."/>
            <person name="Robideau G.P."/>
            <person name="Thines M."/>
            <person name="Win J."/>
            <person name="Zerillo M.M."/>
            <person name="Beakes G.W."/>
            <person name="Boore J.L."/>
            <person name="Busam D."/>
            <person name="Dumas B."/>
            <person name="Ferriera S."/>
            <person name="Fuerstenberg S.I."/>
            <person name="Gachon C.M."/>
            <person name="Gaulin E."/>
            <person name="Govers F."/>
            <person name="Grenville-Briggs L."/>
            <person name="Horner N."/>
            <person name="Hostetler J."/>
            <person name="Jiang R.H."/>
            <person name="Johnson J."/>
            <person name="Krajaejun T."/>
            <person name="Lin H."/>
            <person name="Meijer H.J."/>
            <person name="Moore B."/>
            <person name="Morris P."/>
            <person name="Phuntmart V."/>
            <person name="Puiu D."/>
            <person name="Shetty J."/>
            <person name="Stajich J.E."/>
            <person name="Tripathy S."/>
            <person name="Wawra S."/>
            <person name="van West P."/>
            <person name="Whitty B.R."/>
            <person name="Coutinho P.M."/>
            <person name="Henrissat B."/>
            <person name="Martin F."/>
            <person name="Thomas P.D."/>
            <person name="Tyler B.M."/>
            <person name="De Vries R.P."/>
            <person name="Kamoun S."/>
            <person name="Yandell M."/>
            <person name="Tisserat N."/>
            <person name="Buell C.R."/>
        </authorList>
    </citation>
    <scope>NUCLEOTIDE SEQUENCE</scope>
    <source>
        <strain evidence="11">DAOM:BR144</strain>
    </source>
</reference>
<keyword evidence="2 7" id="KW-0812">Transmembrane</keyword>
<dbReference type="Gene3D" id="3.30.800.10">
    <property type="entry name" value="Phosphatidylinositol Phosphate Kinase II Beta"/>
    <property type="match status" value="1"/>
</dbReference>
<dbReference type="Gene3D" id="3.30.810.10">
    <property type="entry name" value="2-Layer Sandwich"/>
    <property type="match status" value="1"/>
</dbReference>